<dbReference type="CDD" id="cd11657">
    <property type="entry name" value="TIN2_N"/>
    <property type="match status" value="1"/>
</dbReference>
<evidence type="ECO:0000259" key="2">
    <source>
        <dbReference type="Pfam" id="PF14973"/>
    </source>
</evidence>
<dbReference type="GO" id="GO:0010370">
    <property type="term" value="C:perinucleolar chromocenter"/>
    <property type="evidence" value="ECO:0007669"/>
    <property type="project" value="Ensembl"/>
</dbReference>
<proteinExistence type="predicted"/>
<dbReference type="AlphaFoldDB" id="A0A8C2VJA3"/>
<evidence type="ECO:0000313" key="3">
    <source>
        <dbReference type="Ensembl" id="ENSCLAP00000016373.1"/>
    </source>
</evidence>
<dbReference type="GO" id="GO:0016233">
    <property type="term" value="P:telomere capping"/>
    <property type="evidence" value="ECO:0007669"/>
    <property type="project" value="Ensembl"/>
</dbReference>
<feature type="domain" description="TERF1-interacting nuclear factor 2 N-terminal" evidence="2">
    <location>
        <begin position="20"/>
        <end position="169"/>
    </location>
</feature>
<feature type="region of interest" description="Disordered" evidence="1">
    <location>
        <begin position="212"/>
        <end position="257"/>
    </location>
</feature>
<evidence type="ECO:0000256" key="1">
    <source>
        <dbReference type="SAM" id="MobiDB-lite"/>
    </source>
</evidence>
<organism evidence="3 4">
    <name type="scientific">Chinchilla lanigera</name>
    <name type="common">Long-tailed chinchilla</name>
    <name type="synonym">Chinchilla villidera</name>
    <dbReference type="NCBI Taxonomy" id="34839"/>
    <lineage>
        <taxon>Eukaryota</taxon>
        <taxon>Metazoa</taxon>
        <taxon>Chordata</taxon>
        <taxon>Craniata</taxon>
        <taxon>Vertebrata</taxon>
        <taxon>Euteleostomi</taxon>
        <taxon>Mammalia</taxon>
        <taxon>Eutheria</taxon>
        <taxon>Euarchontoglires</taxon>
        <taxon>Glires</taxon>
        <taxon>Rodentia</taxon>
        <taxon>Hystricomorpha</taxon>
        <taxon>Chinchillidae</taxon>
        <taxon>Chinchilla</taxon>
    </lineage>
</organism>
<dbReference type="Ensembl" id="ENSCLAT00000016537.1">
    <property type="protein sequence ID" value="ENSCLAP00000016373.1"/>
    <property type="gene ID" value="ENSCLAG00000011262.1"/>
</dbReference>
<dbReference type="GO" id="GO:0070187">
    <property type="term" value="C:shelterin complex"/>
    <property type="evidence" value="ECO:0007669"/>
    <property type="project" value="Ensembl"/>
</dbReference>
<dbReference type="PANTHER" id="PTHR15512:SF0">
    <property type="entry name" value="TERF1-INTERACTING NUCLEAR FACTOR 2"/>
    <property type="match status" value="1"/>
</dbReference>
<dbReference type="GO" id="GO:0070198">
    <property type="term" value="P:protein localization to chromosome, telomeric region"/>
    <property type="evidence" value="ECO:0007669"/>
    <property type="project" value="Ensembl"/>
</dbReference>
<dbReference type="OrthoDB" id="9948370at2759"/>
<dbReference type="GO" id="GO:0032202">
    <property type="term" value="P:telomere assembly"/>
    <property type="evidence" value="ECO:0007669"/>
    <property type="project" value="Ensembl"/>
</dbReference>
<dbReference type="GO" id="GO:0050680">
    <property type="term" value="P:negative regulation of epithelial cell proliferation"/>
    <property type="evidence" value="ECO:0007669"/>
    <property type="project" value="Ensembl"/>
</dbReference>
<protein>
    <submittedName>
        <fullName evidence="3">TERF1 interacting nuclear factor 2</fullName>
    </submittedName>
</protein>
<dbReference type="GeneTree" id="ENSGT00400000022326"/>
<keyword evidence="4" id="KW-1185">Reference proteome</keyword>
<evidence type="ECO:0000313" key="4">
    <source>
        <dbReference type="Proteomes" id="UP000694398"/>
    </source>
</evidence>
<reference evidence="3" key="1">
    <citation type="submission" date="2025-05" db="UniProtKB">
        <authorList>
            <consortium name="Ensembl"/>
        </authorList>
    </citation>
    <scope>IDENTIFICATION</scope>
</reference>
<feature type="region of interest" description="Disordered" evidence="1">
    <location>
        <begin position="322"/>
        <end position="375"/>
    </location>
</feature>
<dbReference type="Pfam" id="PF14973">
    <property type="entry name" value="TINF2_N"/>
    <property type="match status" value="1"/>
</dbReference>
<dbReference type="Ensembl" id="ENSCLAT00000016538.1">
    <property type="protein sequence ID" value="ENSCLAP00000016374.1"/>
    <property type="gene ID" value="ENSCLAG00000011262.1"/>
</dbReference>
<dbReference type="GO" id="GO:0042162">
    <property type="term" value="F:telomeric DNA binding"/>
    <property type="evidence" value="ECO:0007669"/>
    <property type="project" value="Ensembl"/>
</dbReference>
<dbReference type="GO" id="GO:0016604">
    <property type="term" value="C:nuclear body"/>
    <property type="evidence" value="ECO:0007669"/>
    <property type="project" value="Ensembl"/>
</dbReference>
<dbReference type="PANTHER" id="PTHR15512">
    <property type="entry name" value="TERF1-INTERACTING NUCLEAR FACTOR 2"/>
    <property type="match status" value="1"/>
</dbReference>
<dbReference type="InterPro" id="IPR029400">
    <property type="entry name" value="TINF2_N"/>
</dbReference>
<dbReference type="InterPro" id="IPR039098">
    <property type="entry name" value="TINF2"/>
</dbReference>
<sequence>MASPKGAGPATWRFAAAASWRVVRGRCVEHFPQVLQFLRSLRAAAPGLVRYRHHERLCMGLQAKVVVEMIVQGRPWAQVLSVLNRHFPESGPVPRDPKATKRDLRKILEARETFCQQVKQLSQAPVDVASKLQELEEEYGEPFMAAMEKLFFEYLCQLERALPAVQAQQLQDVLSWMQPGVSVSSSLALSQYAVDMGWPLPEHLVSDSVNLTEPERQNPPRQSRPALHSPLPKAKASPGRPASGKRPESFAGHRFNLAPLGRRRIQSRWTSARDGYKERPTVMLLPFRNLDPPSQVIAQPERKESGIHTADAAGVGARAAFTGKSKSPSQMEEEKAVKDTPPALSASEQTENCLDPLKLSLSPPKAKKPARPPSLTTSVITIGDFVLDSDEEEDSQTEETELLGNYQKTKYDTLIPTFREYLPTCGPSAVPAPSCDFTDSSRSL</sequence>
<dbReference type="CDD" id="cd11741">
    <property type="entry name" value="TIN2_TBM"/>
    <property type="match status" value="1"/>
</dbReference>
<name>A0A8C2VJA3_CHILA</name>
<gene>
    <name evidence="3" type="primary">TINF2</name>
</gene>
<dbReference type="GO" id="GO:0032211">
    <property type="term" value="P:negative regulation of telomere maintenance via telomerase"/>
    <property type="evidence" value="ECO:0007669"/>
    <property type="project" value="Ensembl"/>
</dbReference>
<dbReference type="OMA" id="KERPMVM"/>
<dbReference type="Proteomes" id="UP000694398">
    <property type="component" value="Unassembled WGS sequence"/>
</dbReference>
<dbReference type="GeneID" id="102006320"/>
<accession>A0A8C2VJA3</accession>